<dbReference type="STRING" id="1121409.SAMN02745124_00579"/>
<keyword evidence="1" id="KW-1133">Transmembrane helix</keyword>
<evidence type="ECO:0000256" key="1">
    <source>
        <dbReference type="SAM" id="Phobius"/>
    </source>
</evidence>
<feature type="transmembrane region" description="Helical" evidence="1">
    <location>
        <begin position="518"/>
        <end position="537"/>
    </location>
</feature>
<reference evidence="2 3" key="1">
    <citation type="submission" date="2016-11" db="EMBL/GenBank/DDBJ databases">
        <authorList>
            <person name="Jaros S."/>
            <person name="Januszkiewicz K."/>
            <person name="Wedrychowicz H."/>
        </authorList>
    </citation>
    <scope>NUCLEOTIDE SEQUENCE [LARGE SCALE GENOMIC DNA]</scope>
    <source>
        <strain evidence="2 3">DSM 9705</strain>
    </source>
</reference>
<dbReference type="InterPro" id="IPR031599">
    <property type="entry name" value="ABC_tran_2"/>
</dbReference>
<feature type="transmembrane region" description="Helical" evidence="1">
    <location>
        <begin position="146"/>
        <end position="177"/>
    </location>
</feature>
<accession>A0A1M5T3Q6</accession>
<protein>
    <submittedName>
        <fullName evidence="2">ABC-2 type transport system permease protein</fullName>
    </submittedName>
</protein>
<feature type="transmembrane region" description="Helical" evidence="1">
    <location>
        <begin position="433"/>
        <end position="459"/>
    </location>
</feature>
<organism evidence="2 3">
    <name type="scientific">Desulfofustis glycolicus DSM 9705</name>
    <dbReference type="NCBI Taxonomy" id="1121409"/>
    <lineage>
        <taxon>Bacteria</taxon>
        <taxon>Pseudomonadati</taxon>
        <taxon>Thermodesulfobacteriota</taxon>
        <taxon>Desulfobulbia</taxon>
        <taxon>Desulfobulbales</taxon>
        <taxon>Desulfocapsaceae</taxon>
        <taxon>Desulfofustis</taxon>
    </lineage>
</organism>
<dbReference type="RefSeq" id="WP_208609701.1">
    <property type="nucleotide sequence ID" value="NZ_FQXS01000002.1"/>
</dbReference>
<keyword evidence="1" id="KW-0472">Membrane</keyword>
<feature type="transmembrane region" description="Helical" evidence="1">
    <location>
        <begin position="69"/>
        <end position="93"/>
    </location>
</feature>
<feature type="transmembrane region" description="Helical" evidence="1">
    <location>
        <begin position="471"/>
        <end position="498"/>
    </location>
</feature>
<proteinExistence type="predicted"/>
<feature type="transmembrane region" description="Helical" evidence="1">
    <location>
        <begin position="252"/>
        <end position="273"/>
    </location>
</feature>
<evidence type="ECO:0000313" key="2">
    <source>
        <dbReference type="EMBL" id="SHH45230.1"/>
    </source>
</evidence>
<feature type="transmembrane region" description="Helical" evidence="1">
    <location>
        <begin position="321"/>
        <end position="339"/>
    </location>
</feature>
<keyword evidence="3" id="KW-1185">Reference proteome</keyword>
<name>A0A1M5T3Q6_9BACT</name>
<dbReference type="Pfam" id="PF16949">
    <property type="entry name" value="ABC_tran_2"/>
    <property type="match status" value="1"/>
</dbReference>
<evidence type="ECO:0000313" key="3">
    <source>
        <dbReference type="Proteomes" id="UP000184139"/>
    </source>
</evidence>
<feature type="transmembrane region" description="Helical" evidence="1">
    <location>
        <begin position="405"/>
        <end position="427"/>
    </location>
</feature>
<sequence length="547" mass="61785">MQTRLFLPFLCSARNRLLGRGAVTLKTIPLTLLGLAICVVLYVITWRAVSYFHAQSELGIILSMKIYQMAWITIFIMLVFSSMIAGVSTLYLSKDNEIMVAAPIGWAELFRMRLLTTFFNTSWMVLIFTLPVFAAFGTVFQAGPLYWPLLLVTIPTTALIASGSAMLLVILLVFLFPARRTKDIIFYLTLCFGILLYLVFRLMRPEDLVNPEKYSQFVEYLAAVSNPAGPWLPAGWTANLLTVYLLDRQIDWLLLGLLLCTPPVLVFLGEWLMERFFIGGYSKSQESFGGYRRFRPPRQRSSRSWIFRKELISFLRDSREWSQFFMIGALVVVYLYNFKVLPLESTFGSTYVANLISFGNIGLTGFLAAALAARFVYPSIGAEGEAFYLILSSPLSIARFFWYKYLFYVIPFSLLTIVLIVVSNHLLQISGPMWWISLFASLLICWTVVAMALGFGAMYADYHAENRSASLGIGAVLYFFCAAAYLLVILLTGFSPVYRLVRRWIFHRGLPLFDTLLTGGWVVAAILVSLVIGLVVSRRGISALQPK</sequence>
<feature type="transmembrane region" description="Helical" evidence="1">
    <location>
        <begin position="30"/>
        <end position="49"/>
    </location>
</feature>
<feature type="transmembrane region" description="Helical" evidence="1">
    <location>
        <begin position="114"/>
        <end position="140"/>
    </location>
</feature>
<dbReference type="EMBL" id="FQXS01000002">
    <property type="protein sequence ID" value="SHH45230.1"/>
    <property type="molecule type" value="Genomic_DNA"/>
</dbReference>
<feature type="transmembrane region" description="Helical" evidence="1">
    <location>
        <begin position="351"/>
        <end position="373"/>
    </location>
</feature>
<keyword evidence="1" id="KW-0812">Transmembrane</keyword>
<feature type="transmembrane region" description="Helical" evidence="1">
    <location>
        <begin position="184"/>
        <end position="203"/>
    </location>
</feature>
<gene>
    <name evidence="2" type="ORF">SAMN02745124_00579</name>
</gene>
<dbReference type="Proteomes" id="UP000184139">
    <property type="component" value="Unassembled WGS sequence"/>
</dbReference>
<dbReference type="AlphaFoldDB" id="A0A1M5T3Q6"/>